<evidence type="ECO:0000256" key="8">
    <source>
        <dbReference type="RuleBase" id="RU362002"/>
    </source>
</evidence>
<keyword evidence="3 8" id="KW-0813">Transport</keyword>
<dbReference type="InterPro" id="IPR019879">
    <property type="entry name" value="Ammonium_transptr_marine"/>
</dbReference>
<dbReference type="Gene3D" id="1.10.3430.10">
    <property type="entry name" value="Ammonium transporter AmtB like domains"/>
    <property type="match status" value="1"/>
</dbReference>
<evidence type="ECO:0000313" key="12">
    <source>
        <dbReference type="Proteomes" id="UP000192656"/>
    </source>
</evidence>
<feature type="transmembrane region" description="Helical" evidence="8">
    <location>
        <begin position="96"/>
        <end position="114"/>
    </location>
</feature>
<dbReference type="PANTHER" id="PTHR11730">
    <property type="entry name" value="AMMONIUM TRANSPORTER"/>
    <property type="match status" value="1"/>
</dbReference>
<dbReference type="InterPro" id="IPR024041">
    <property type="entry name" value="NH4_transpt_AmtB-like_dom"/>
</dbReference>
<evidence type="ECO:0000259" key="10">
    <source>
        <dbReference type="Pfam" id="PF00909"/>
    </source>
</evidence>
<comment type="similarity">
    <text evidence="2 8">Belongs to the ammonia transporter channel (TC 1.A.11.2) family.</text>
</comment>
<keyword evidence="7 8" id="KW-0924">Ammonia transport</keyword>
<feature type="transmembrane region" description="Helical" evidence="8">
    <location>
        <begin position="314"/>
        <end position="332"/>
    </location>
</feature>
<feature type="signal peptide" evidence="9">
    <location>
        <begin position="1"/>
        <end position="23"/>
    </location>
</feature>
<feature type="domain" description="Ammonium transporter AmtB-like" evidence="10">
    <location>
        <begin position="61"/>
        <end position="447"/>
    </location>
</feature>
<dbReference type="NCBIfam" id="TIGR03644">
    <property type="entry name" value="marine_trans_1"/>
    <property type="match status" value="1"/>
</dbReference>
<reference evidence="11 12" key="1">
    <citation type="submission" date="2017-04" db="EMBL/GenBank/DDBJ databases">
        <authorList>
            <person name="Afonso C.L."/>
            <person name="Miller P.J."/>
            <person name="Scott M.A."/>
            <person name="Spackman E."/>
            <person name="Goraichik I."/>
            <person name="Dimitrov K.M."/>
            <person name="Suarez D.L."/>
            <person name="Swayne D.E."/>
        </authorList>
    </citation>
    <scope>NUCLEOTIDE SEQUENCE [LARGE SCALE GENOMIC DNA]</scope>
    <source>
        <strain evidence="11 12">CGMCC 1.10972</strain>
    </source>
</reference>
<name>A0A1W2A251_9HYPH</name>
<feature type="chain" id="PRO_5012958364" description="Ammonium transporter" evidence="9">
    <location>
        <begin position="24"/>
        <end position="455"/>
    </location>
</feature>
<dbReference type="OrthoDB" id="9814202at2"/>
<protein>
    <recommendedName>
        <fullName evidence="8">Ammonium transporter</fullName>
    </recommendedName>
</protein>
<evidence type="ECO:0000256" key="1">
    <source>
        <dbReference type="ARBA" id="ARBA00004141"/>
    </source>
</evidence>
<feature type="transmembrane region" description="Helical" evidence="8">
    <location>
        <begin position="174"/>
        <end position="194"/>
    </location>
</feature>
<comment type="subcellular location">
    <subcellularLocation>
        <location evidence="8">Cell membrane</location>
        <topology evidence="8">Multi-pass membrane protein</topology>
    </subcellularLocation>
    <subcellularLocation>
        <location evidence="1">Membrane</location>
        <topology evidence="1">Multi-pass membrane protein</topology>
    </subcellularLocation>
</comment>
<feature type="transmembrane region" description="Helical" evidence="8">
    <location>
        <begin position="244"/>
        <end position="268"/>
    </location>
</feature>
<feature type="transmembrane region" description="Helical" evidence="8">
    <location>
        <begin position="149"/>
        <end position="167"/>
    </location>
</feature>
<gene>
    <name evidence="11" type="ORF">SAMN06297251_103305</name>
</gene>
<dbReference type="PROSITE" id="PS01219">
    <property type="entry name" value="AMMONIUM_TRANSP"/>
    <property type="match status" value="1"/>
</dbReference>
<evidence type="ECO:0000256" key="5">
    <source>
        <dbReference type="ARBA" id="ARBA00022989"/>
    </source>
</evidence>
<dbReference type="SUPFAM" id="SSF111352">
    <property type="entry name" value="Ammonium transporter"/>
    <property type="match status" value="1"/>
</dbReference>
<proteinExistence type="inferred from homology"/>
<dbReference type="NCBIfam" id="TIGR00836">
    <property type="entry name" value="amt"/>
    <property type="match status" value="1"/>
</dbReference>
<dbReference type="InterPro" id="IPR018047">
    <property type="entry name" value="Ammonium_transpt_CS"/>
</dbReference>
<evidence type="ECO:0000256" key="2">
    <source>
        <dbReference type="ARBA" id="ARBA00005887"/>
    </source>
</evidence>
<keyword evidence="12" id="KW-1185">Reference proteome</keyword>
<dbReference type="GO" id="GO:0008519">
    <property type="term" value="F:ammonium channel activity"/>
    <property type="evidence" value="ECO:0007669"/>
    <property type="project" value="InterPro"/>
</dbReference>
<dbReference type="InterPro" id="IPR001905">
    <property type="entry name" value="Ammonium_transpt"/>
</dbReference>
<keyword evidence="5 8" id="KW-1133">Transmembrane helix</keyword>
<dbReference type="GO" id="GO:0005886">
    <property type="term" value="C:plasma membrane"/>
    <property type="evidence" value="ECO:0007669"/>
    <property type="project" value="UniProtKB-SubCell"/>
</dbReference>
<feature type="transmembrane region" description="Helical" evidence="8">
    <location>
        <begin position="369"/>
        <end position="389"/>
    </location>
</feature>
<feature type="transmembrane region" description="Helical" evidence="8">
    <location>
        <begin position="395"/>
        <end position="420"/>
    </location>
</feature>
<accession>A0A1W2A251</accession>
<feature type="transmembrane region" description="Helical" evidence="8">
    <location>
        <begin position="338"/>
        <end position="357"/>
    </location>
</feature>
<feature type="transmembrane region" description="Helical" evidence="8">
    <location>
        <begin position="288"/>
        <end position="307"/>
    </location>
</feature>
<organism evidence="11 12">
    <name type="scientific">Fulvimarina manganoxydans</name>
    <dbReference type="NCBI Taxonomy" id="937218"/>
    <lineage>
        <taxon>Bacteria</taxon>
        <taxon>Pseudomonadati</taxon>
        <taxon>Pseudomonadota</taxon>
        <taxon>Alphaproteobacteria</taxon>
        <taxon>Hyphomicrobiales</taxon>
        <taxon>Aurantimonadaceae</taxon>
        <taxon>Fulvimarina</taxon>
    </lineage>
</organism>
<keyword evidence="9" id="KW-0732">Signal</keyword>
<feature type="transmembrane region" description="Helical" evidence="8">
    <location>
        <begin position="53"/>
        <end position="75"/>
    </location>
</feature>
<feature type="transmembrane region" description="Helical" evidence="8">
    <location>
        <begin position="214"/>
        <end position="232"/>
    </location>
</feature>
<keyword evidence="6 8" id="KW-0472">Membrane</keyword>
<dbReference type="RefSeq" id="WP_084409107.1">
    <property type="nucleotide sequence ID" value="NZ_FWXR01000003.1"/>
</dbReference>
<evidence type="ECO:0000256" key="3">
    <source>
        <dbReference type="ARBA" id="ARBA00022448"/>
    </source>
</evidence>
<sequence>MTFKKTLFTGGLIAGLAATAAFAQDATAPAADAAAAAAEAAPAAAGGVSPETAYILNTLLFLIGGFLVMWMAAGFAMLEAGLVRSKNVSMQCLKNIALYAIAGLMYWIVGYSLMYTGVDGGYIGTFAPYAFDPVGGNALDTGYSTASDWFFQMVFVATAASIVSGTLAERIKLWPFLLFTVLLTGFIYPIAGSWKWGGGWLNEMGFQDFAGSTLVHSVGGWAALAGALLLGARKGRFPKEGAPTAMPGSSIPLATLGTFILWLGWFGFNGASQLAMGTINDVSDVSRIFANTNLAAAGGVVAALILLQVIYKRVDVTMVLNGALAGLVSITAEPLTPSPLAAILIGAVGGVIVVFAVPMLDKLKIDDVVGAIPVHLLAGIWGTIAVPLTNSGASFSVQLIGIVAYGVFTFVVSLVVWGILKATIGIRVSEEEEALGLDRTEVGVEAYPEFAVGRA</sequence>
<dbReference type="PANTHER" id="PTHR11730:SF62">
    <property type="entry name" value="AMMONIUM TRANSPORTER SLL1017-RELATED"/>
    <property type="match status" value="1"/>
</dbReference>
<evidence type="ECO:0000256" key="4">
    <source>
        <dbReference type="ARBA" id="ARBA00022692"/>
    </source>
</evidence>
<dbReference type="STRING" id="937218.SAMN06297251_103305"/>
<dbReference type="AlphaFoldDB" id="A0A1W2A251"/>
<dbReference type="Proteomes" id="UP000192656">
    <property type="component" value="Unassembled WGS sequence"/>
</dbReference>
<evidence type="ECO:0000256" key="9">
    <source>
        <dbReference type="SAM" id="SignalP"/>
    </source>
</evidence>
<keyword evidence="4 8" id="KW-0812">Transmembrane</keyword>
<dbReference type="GO" id="GO:0097272">
    <property type="term" value="P:ammonium homeostasis"/>
    <property type="evidence" value="ECO:0007669"/>
    <property type="project" value="TreeGrafter"/>
</dbReference>
<dbReference type="InterPro" id="IPR029020">
    <property type="entry name" value="Ammonium/urea_transptr"/>
</dbReference>
<evidence type="ECO:0000256" key="6">
    <source>
        <dbReference type="ARBA" id="ARBA00023136"/>
    </source>
</evidence>
<dbReference type="Pfam" id="PF00909">
    <property type="entry name" value="Ammonium_transp"/>
    <property type="match status" value="1"/>
</dbReference>
<evidence type="ECO:0000313" key="11">
    <source>
        <dbReference type="EMBL" id="SMC54755.1"/>
    </source>
</evidence>
<evidence type="ECO:0000256" key="7">
    <source>
        <dbReference type="ARBA" id="ARBA00023177"/>
    </source>
</evidence>
<dbReference type="EMBL" id="FWXR01000003">
    <property type="protein sequence ID" value="SMC54755.1"/>
    <property type="molecule type" value="Genomic_DNA"/>
</dbReference>